<evidence type="ECO:0000256" key="2">
    <source>
        <dbReference type="ARBA" id="ARBA00022679"/>
    </source>
</evidence>
<dbReference type="SFLD" id="SFLDG00358">
    <property type="entry name" value="Main_(cytGST)"/>
    <property type="match status" value="1"/>
</dbReference>
<feature type="domain" description="GST C-terminal" evidence="4">
    <location>
        <begin position="86"/>
        <end position="213"/>
    </location>
</feature>
<dbReference type="EMBL" id="CADCVA010000344">
    <property type="protein sequence ID" value="CAA9439960.1"/>
    <property type="molecule type" value="Genomic_DNA"/>
</dbReference>
<organism evidence="5">
    <name type="scientific">uncultured Rubrobacteraceae bacterium</name>
    <dbReference type="NCBI Taxonomy" id="349277"/>
    <lineage>
        <taxon>Bacteria</taxon>
        <taxon>Bacillati</taxon>
        <taxon>Actinomycetota</taxon>
        <taxon>Rubrobacteria</taxon>
        <taxon>Rubrobacterales</taxon>
        <taxon>Rubrobacteraceae</taxon>
        <taxon>environmental samples</taxon>
    </lineage>
</organism>
<dbReference type="Pfam" id="PF00043">
    <property type="entry name" value="GST_C"/>
    <property type="match status" value="1"/>
</dbReference>
<name>A0A6J4QKH8_9ACTN</name>
<evidence type="ECO:0000313" key="5">
    <source>
        <dbReference type="EMBL" id="CAA9439960.1"/>
    </source>
</evidence>
<dbReference type="CDD" id="cd03180">
    <property type="entry name" value="GST_C_2"/>
    <property type="match status" value="1"/>
</dbReference>
<dbReference type="CDD" id="cd03047">
    <property type="entry name" value="GST_N_2"/>
    <property type="match status" value="1"/>
</dbReference>
<proteinExistence type="inferred from homology"/>
<dbReference type="PANTHER" id="PTHR44051">
    <property type="entry name" value="GLUTATHIONE S-TRANSFERASE-RELATED"/>
    <property type="match status" value="1"/>
</dbReference>
<dbReference type="PROSITE" id="PS50404">
    <property type="entry name" value="GST_NTER"/>
    <property type="match status" value="1"/>
</dbReference>
<dbReference type="Pfam" id="PF13417">
    <property type="entry name" value="GST_N_3"/>
    <property type="match status" value="1"/>
</dbReference>
<dbReference type="InterPro" id="IPR004045">
    <property type="entry name" value="Glutathione_S-Trfase_N"/>
</dbReference>
<dbReference type="InterPro" id="IPR036282">
    <property type="entry name" value="Glutathione-S-Trfase_C_sf"/>
</dbReference>
<dbReference type="SUPFAM" id="SSF47616">
    <property type="entry name" value="GST C-terminal domain-like"/>
    <property type="match status" value="1"/>
</dbReference>
<dbReference type="SFLD" id="SFLDS00019">
    <property type="entry name" value="Glutathione_Transferase_(cytos"/>
    <property type="match status" value="1"/>
</dbReference>
<comment type="similarity">
    <text evidence="1">Belongs to the GST superfamily.</text>
</comment>
<protein>
    <submittedName>
        <fullName evidence="5">Uncharacterized glutathione S-transferase-like protein</fullName>
    </submittedName>
</protein>
<dbReference type="InterPro" id="IPR004046">
    <property type="entry name" value="GST_C"/>
</dbReference>
<dbReference type="PROSITE" id="PS50405">
    <property type="entry name" value="GST_CTER"/>
    <property type="match status" value="1"/>
</dbReference>
<dbReference type="AlphaFoldDB" id="A0A6J4QKH8"/>
<dbReference type="PANTHER" id="PTHR44051:SF19">
    <property type="entry name" value="DISULFIDE-BOND OXIDOREDUCTASE YFCG"/>
    <property type="match status" value="1"/>
</dbReference>
<dbReference type="InterPro" id="IPR010987">
    <property type="entry name" value="Glutathione-S-Trfase_C-like"/>
</dbReference>
<dbReference type="InterPro" id="IPR040079">
    <property type="entry name" value="Glutathione_S-Trfase"/>
</dbReference>
<evidence type="ECO:0000259" key="3">
    <source>
        <dbReference type="PROSITE" id="PS50404"/>
    </source>
</evidence>
<accession>A0A6J4QKH8</accession>
<evidence type="ECO:0000256" key="1">
    <source>
        <dbReference type="ARBA" id="ARBA00007409"/>
    </source>
</evidence>
<gene>
    <name evidence="5" type="ORF">AVDCRST_MAG82-2787</name>
</gene>
<dbReference type="SUPFAM" id="SSF52833">
    <property type="entry name" value="Thioredoxin-like"/>
    <property type="match status" value="1"/>
</dbReference>
<dbReference type="InterPro" id="IPR036249">
    <property type="entry name" value="Thioredoxin-like_sf"/>
</dbReference>
<feature type="domain" description="GST N-terminal" evidence="3">
    <location>
        <begin position="1"/>
        <end position="81"/>
    </location>
</feature>
<reference evidence="5" key="1">
    <citation type="submission" date="2020-02" db="EMBL/GenBank/DDBJ databases">
        <authorList>
            <person name="Meier V. D."/>
        </authorList>
    </citation>
    <scope>NUCLEOTIDE SEQUENCE</scope>
    <source>
        <strain evidence="5">AVDCRST_MAG82</strain>
    </source>
</reference>
<dbReference type="FunFam" id="3.40.30.10:FF:000039">
    <property type="entry name" value="Glutathione S-transferase domain"/>
    <property type="match status" value="1"/>
</dbReference>
<sequence length="215" mass="24159">MLEVWGRKNSFNVQKVLWCCEELEVPFRRHDAGGLFGGTHEDEYLARNPTGLVPTISDEGFALWESNSIVRYLSAKHGRGTLWPEDPKERALADKWMDYQLGTLFPTFKDALLGLVRTPPERRDPSKIEASARATGDVLAVLDAHLGENEYVAGPSLTMGDVALGSLVYRWLQLDIERPDLPALETWHAHLEARPAYQRTVMVSFAKEDPPDSEA</sequence>
<dbReference type="GO" id="GO:0016740">
    <property type="term" value="F:transferase activity"/>
    <property type="evidence" value="ECO:0007669"/>
    <property type="project" value="UniProtKB-KW"/>
</dbReference>
<evidence type="ECO:0000259" key="4">
    <source>
        <dbReference type="PROSITE" id="PS50405"/>
    </source>
</evidence>
<keyword evidence="2 5" id="KW-0808">Transferase</keyword>
<dbReference type="Gene3D" id="1.20.1050.10">
    <property type="match status" value="1"/>
</dbReference>
<dbReference type="SFLD" id="SFLDG01150">
    <property type="entry name" value="Main.1:_Beta-like"/>
    <property type="match status" value="1"/>
</dbReference>
<dbReference type="Gene3D" id="3.40.30.10">
    <property type="entry name" value="Glutaredoxin"/>
    <property type="match status" value="1"/>
</dbReference>